<reference evidence="2 3" key="1">
    <citation type="submission" date="2020-03" db="EMBL/GenBank/DDBJ databases">
        <title>Genomic Encyclopedia of Type Strains, Phase IV (KMG-IV): sequencing the most valuable type-strain genomes for metagenomic binning, comparative biology and taxonomic classification.</title>
        <authorList>
            <person name="Goeker M."/>
        </authorList>
    </citation>
    <scope>NUCLEOTIDE SEQUENCE [LARGE SCALE GENOMIC DNA]</scope>
    <source>
        <strain evidence="2 3">DSM 103870</strain>
    </source>
</reference>
<comment type="caution">
    <text evidence="2">The sequence shown here is derived from an EMBL/GenBank/DDBJ whole genome shotgun (WGS) entry which is preliminary data.</text>
</comment>
<dbReference type="EMBL" id="JAASQI010000010">
    <property type="protein sequence ID" value="NIJ59802.1"/>
    <property type="molecule type" value="Genomic_DNA"/>
</dbReference>
<dbReference type="InterPro" id="IPR029068">
    <property type="entry name" value="Glyas_Bleomycin-R_OHBP_Dase"/>
</dbReference>
<feature type="domain" description="PhnB-like" evidence="1">
    <location>
        <begin position="4"/>
        <end position="119"/>
    </location>
</feature>
<name>A0ABX0V4D8_9HYPH</name>
<dbReference type="PANTHER" id="PTHR33990">
    <property type="entry name" value="PROTEIN YJDN-RELATED"/>
    <property type="match status" value="1"/>
</dbReference>
<proteinExistence type="predicted"/>
<accession>A0ABX0V4D8</accession>
<dbReference type="PIRSF" id="PIRSF021700">
    <property type="entry name" value="3_dmu_93_MTrfase"/>
    <property type="match status" value="1"/>
</dbReference>
<dbReference type="RefSeq" id="WP_166955537.1">
    <property type="nucleotide sequence ID" value="NZ_JAASQI010000010.1"/>
</dbReference>
<dbReference type="Gene3D" id="3.10.180.10">
    <property type="entry name" value="2,3-Dihydroxybiphenyl 1,2-Dioxygenase, domain 1"/>
    <property type="match status" value="1"/>
</dbReference>
<dbReference type="SUPFAM" id="SSF54593">
    <property type="entry name" value="Glyoxalase/Bleomycin resistance protein/Dihydroxybiphenyl dioxygenase"/>
    <property type="match status" value="1"/>
</dbReference>
<evidence type="ECO:0000313" key="2">
    <source>
        <dbReference type="EMBL" id="NIJ59802.1"/>
    </source>
</evidence>
<dbReference type="CDD" id="cd06588">
    <property type="entry name" value="PhnB_like"/>
    <property type="match status" value="1"/>
</dbReference>
<organism evidence="2 3">
    <name type="scientific">Pseudochelatococcus lubricantis</name>
    <dbReference type="NCBI Taxonomy" id="1538102"/>
    <lineage>
        <taxon>Bacteria</taxon>
        <taxon>Pseudomonadati</taxon>
        <taxon>Pseudomonadota</taxon>
        <taxon>Alphaproteobacteria</taxon>
        <taxon>Hyphomicrobiales</taxon>
        <taxon>Chelatococcaceae</taxon>
        <taxon>Pseudochelatococcus</taxon>
    </lineage>
</organism>
<keyword evidence="3" id="KW-1185">Reference proteome</keyword>
<dbReference type="PANTHER" id="PTHR33990:SF2">
    <property type="entry name" value="PHNB-LIKE DOMAIN-CONTAINING PROTEIN"/>
    <property type="match status" value="1"/>
</dbReference>
<dbReference type="Proteomes" id="UP001429580">
    <property type="component" value="Unassembled WGS sequence"/>
</dbReference>
<evidence type="ECO:0000313" key="3">
    <source>
        <dbReference type="Proteomes" id="UP001429580"/>
    </source>
</evidence>
<dbReference type="InterPro" id="IPR028973">
    <property type="entry name" value="PhnB-like"/>
</dbReference>
<sequence length="160" mass="17533">MSDKIVPCIWYDGAAEEAATLYTSLLPNSRIDAVMRSPVDTPSGPAGMVLTVEFTLAGHSYLGLNGGPQFPHTEAVSFQIMTDDQTETDRLWYALIADGGRESDCGWLKDRWGLSWQIVPRRLMALVKDPDAARAKRAMAAMMTMRKIDIAALDRAVDGA</sequence>
<dbReference type="Pfam" id="PF06983">
    <property type="entry name" value="3-dmu-9_3-mt"/>
    <property type="match status" value="1"/>
</dbReference>
<protein>
    <submittedName>
        <fullName evidence="2">3-demethylubiquinone-9 3-methyltransferase (Glyoxalase superfamily)</fullName>
    </submittedName>
</protein>
<gene>
    <name evidence="2" type="ORF">FHS82_003663</name>
</gene>
<evidence type="ECO:0000259" key="1">
    <source>
        <dbReference type="Pfam" id="PF06983"/>
    </source>
</evidence>
<dbReference type="InterPro" id="IPR009725">
    <property type="entry name" value="3_dmu_93_MTrfase"/>
</dbReference>